<dbReference type="Proteomes" id="UP000234211">
    <property type="component" value="Unassembled WGS sequence"/>
</dbReference>
<organism evidence="1 2">
    <name type="scientific">Tenacibaculum piscium</name>
    <dbReference type="NCBI Taxonomy" id="1458515"/>
    <lineage>
        <taxon>Bacteria</taxon>
        <taxon>Pseudomonadati</taxon>
        <taxon>Bacteroidota</taxon>
        <taxon>Flavobacteriia</taxon>
        <taxon>Flavobacteriales</taxon>
        <taxon>Flavobacteriaceae</taxon>
        <taxon>Tenacibaculum</taxon>
    </lineage>
</organism>
<sequence>MKLIHKKSKNTTDISSLKTIQIPVKERNNNLYADDLEGGDYTLQFNLGLNLVFEKSSFKIEGNSKKISTKINTETAFKYDIAPIKNDEINPIQITFDTFEIWYFVNTATINVDLAKLFENPNIDIEKLSNKPVNDKNNQQKMLENAKKMFSSKFYYD</sequence>
<dbReference type="AlphaFoldDB" id="A0A2H1YEJ2"/>
<keyword evidence="2" id="KW-1185">Reference proteome</keyword>
<dbReference type="EMBL" id="OENF01000001">
    <property type="protein sequence ID" value="SOS73924.1"/>
    <property type="molecule type" value="Genomic_DNA"/>
</dbReference>
<protein>
    <submittedName>
        <fullName evidence="1">Uncharacterized protein</fullName>
    </submittedName>
</protein>
<name>A0A2H1YEJ2_9FLAO</name>
<reference evidence="2" key="1">
    <citation type="submission" date="2017-11" db="EMBL/GenBank/DDBJ databases">
        <authorList>
            <person name="Duchaud E."/>
        </authorList>
    </citation>
    <scope>NUCLEOTIDE SEQUENCE [LARGE SCALE GENOMIC DNA]</scope>
    <source>
        <strain evidence="2">Tenacibaculum sp. TNO020</strain>
    </source>
</reference>
<evidence type="ECO:0000313" key="2">
    <source>
        <dbReference type="Proteomes" id="UP000234211"/>
    </source>
</evidence>
<dbReference type="RefSeq" id="WP_101916448.1">
    <property type="nucleotide sequence ID" value="NZ_OENF01000001.1"/>
</dbReference>
<gene>
    <name evidence="1" type="ORF">TNO020_10037</name>
</gene>
<accession>A0A2H1YEJ2</accession>
<proteinExistence type="predicted"/>
<evidence type="ECO:0000313" key="1">
    <source>
        <dbReference type="EMBL" id="SOS73924.1"/>
    </source>
</evidence>